<dbReference type="GO" id="GO:0009252">
    <property type="term" value="P:peptidoglycan biosynthetic process"/>
    <property type="evidence" value="ECO:0007669"/>
    <property type="project" value="UniProtKB-KW"/>
</dbReference>
<keyword evidence="11 18" id="KW-0472">Membrane</keyword>
<evidence type="ECO:0000256" key="7">
    <source>
        <dbReference type="ARBA" id="ARBA00022692"/>
    </source>
</evidence>
<organism evidence="19">
    <name type="scientific">freshwater metagenome</name>
    <dbReference type="NCBI Taxonomy" id="449393"/>
    <lineage>
        <taxon>unclassified sequences</taxon>
        <taxon>metagenomes</taxon>
        <taxon>ecological metagenomes</taxon>
    </lineage>
</organism>
<dbReference type="GO" id="GO:0032153">
    <property type="term" value="C:cell division site"/>
    <property type="evidence" value="ECO:0007669"/>
    <property type="project" value="TreeGrafter"/>
</dbReference>
<dbReference type="EC" id="2.4.99.28" evidence="15"/>
<dbReference type="AlphaFoldDB" id="A0A6J7KZ78"/>
<evidence type="ECO:0000256" key="4">
    <source>
        <dbReference type="ARBA" id="ARBA00022618"/>
    </source>
</evidence>
<evidence type="ECO:0000256" key="8">
    <source>
        <dbReference type="ARBA" id="ARBA00022960"/>
    </source>
</evidence>
<comment type="catalytic activity">
    <reaction evidence="16">
        <text>[GlcNAc-(1-&gt;4)-Mur2Ac(oyl-L-Ala-gamma-D-Glu-L-Lys-D-Ala-D-Ala)](n)-di-trans,octa-cis-undecaprenyl diphosphate + beta-D-GlcNAc-(1-&gt;4)-Mur2Ac(oyl-L-Ala-gamma-D-Glu-L-Lys-D-Ala-D-Ala)-di-trans,octa-cis-undecaprenyl diphosphate = [GlcNAc-(1-&gt;4)-Mur2Ac(oyl-L-Ala-gamma-D-Glu-L-Lys-D-Ala-D-Ala)](n+1)-di-trans,octa-cis-undecaprenyl diphosphate + di-trans,octa-cis-undecaprenyl diphosphate + H(+)</text>
        <dbReference type="Rhea" id="RHEA:23708"/>
        <dbReference type="Rhea" id="RHEA-COMP:9602"/>
        <dbReference type="Rhea" id="RHEA-COMP:9603"/>
        <dbReference type="ChEBI" id="CHEBI:15378"/>
        <dbReference type="ChEBI" id="CHEBI:58405"/>
        <dbReference type="ChEBI" id="CHEBI:60033"/>
        <dbReference type="ChEBI" id="CHEBI:78435"/>
        <dbReference type="EC" id="2.4.99.28"/>
    </reaction>
</comment>
<accession>A0A6J7KZ78</accession>
<feature type="transmembrane region" description="Helical" evidence="18">
    <location>
        <begin position="147"/>
        <end position="165"/>
    </location>
</feature>
<feature type="compositionally biased region" description="Pro residues" evidence="17">
    <location>
        <begin position="405"/>
        <end position="416"/>
    </location>
</feature>
<keyword evidence="7 18" id="KW-0812">Transmembrane</keyword>
<keyword evidence="4" id="KW-0132">Cell division</keyword>
<feature type="compositionally biased region" description="Basic and acidic residues" evidence="17">
    <location>
        <begin position="454"/>
        <end position="465"/>
    </location>
</feature>
<evidence type="ECO:0000256" key="12">
    <source>
        <dbReference type="ARBA" id="ARBA00023306"/>
    </source>
</evidence>
<dbReference type="GO" id="GO:0071555">
    <property type="term" value="P:cell wall organization"/>
    <property type="evidence" value="ECO:0007669"/>
    <property type="project" value="UniProtKB-KW"/>
</dbReference>
<evidence type="ECO:0000256" key="11">
    <source>
        <dbReference type="ARBA" id="ARBA00023136"/>
    </source>
</evidence>
<dbReference type="PANTHER" id="PTHR30474">
    <property type="entry name" value="CELL CYCLE PROTEIN"/>
    <property type="match status" value="1"/>
</dbReference>
<evidence type="ECO:0000256" key="16">
    <source>
        <dbReference type="ARBA" id="ARBA00049902"/>
    </source>
</evidence>
<evidence type="ECO:0000256" key="5">
    <source>
        <dbReference type="ARBA" id="ARBA00022676"/>
    </source>
</evidence>
<feature type="transmembrane region" description="Helical" evidence="18">
    <location>
        <begin position="280"/>
        <end position="300"/>
    </location>
</feature>
<gene>
    <name evidence="19" type="ORF">UFOPK3564_03963</name>
</gene>
<dbReference type="GO" id="GO:0015648">
    <property type="term" value="F:lipid-linked peptidoglycan transporter activity"/>
    <property type="evidence" value="ECO:0007669"/>
    <property type="project" value="TreeGrafter"/>
</dbReference>
<keyword evidence="5" id="KW-0328">Glycosyltransferase</keyword>
<dbReference type="EMBL" id="CAFBMK010000458">
    <property type="protein sequence ID" value="CAB4959439.1"/>
    <property type="molecule type" value="Genomic_DNA"/>
</dbReference>
<dbReference type="PROSITE" id="PS00428">
    <property type="entry name" value="FTSW_RODA_SPOVE"/>
    <property type="match status" value="1"/>
</dbReference>
<keyword evidence="12" id="KW-0131">Cell cycle</keyword>
<dbReference type="NCBIfam" id="TIGR02614">
    <property type="entry name" value="ftsW"/>
    <property type="match status" value="1"/>
</dbReference>
<feature type="transmembrane region" description="Helical" evidence="18">
    <location>
        <begin position="56"/>
        <end position="78"/>
    </location>
</feature>
<dbReference type="GO" id="GO:0051301">
    <property type="term" value="P:cell division"/>
    <property type="evidence" value="ECO:0007669"/>
    <property type="project" value="UniProtKB-KW"/>
</dbReference>
<feature type="transmembrane region" description="Helical" evidence="18">
    <location>
        <begin position="171"/>
        <end position="187"/>
    </location>
</feature>
<dbReference type="InterPro" id="IPR018365">
    <property type="entry name" value="Cell_cycle_FtsW-rel_CS"/>
</dbReference>
<evidence type="ECO:0000313" key="19">
    <source>
        <dbReference type="EMBL" id="CAB4959439.1"/>
    </source>
</evidence>
<keyword evidence="9" id="KW-0573">Peptidoglycan synthesis</keyword>
<evidence type="ECO:0000256" key="2">
    <source>
        <dbReference type="ARBA" id="ARBA00004752"/>
    </source>
</evidence>
<feature type="transmembrane region" description="Helical" evidence="18">
    <location>
        <begin position="312"/>
        <end position="334"/>
    </location>
</feature>
<dbReference type="InterPro" id="IPR013437">
    <property type="entry name" value="FtsW"/>
</dbReference>
<evidence type="ECO:0000256" key="3">
    <source>
        <dbReference type="ARBA" id="ARBA00022475"/>
    </source>
</evidence>
<dbReference type="GO" id="GO:0005886">
    <property type="term" value="C:plasma membrane"/>
    <property type="evidence" value="ECO:0007669"/>
    <property type="project" value="UniProtKB-SubCell"/>
</dbReference>
<protein>
    <recommendedName>
        <fullName evidence="15">peptidoglycan glycosyltransferase</fullName>
        <ecNumber evidence="15">2.4.99.28</ecNumber>
    </recommendedName>
    <alternativeName>
        <fullName evidence="14">Peptidoglycan polymerase</fullName>
    </alternativeName>
</protein>
<evidence type="ECO:0000256" key="18">
    <source>
        <dbReference type="SAM" id="Phobius"/>
    </source>
</evidence>
<evidence type="ECO:0000256" key="14">
    <source>
        <dbReference type="ARBA" id="ARBA00032370"/>
    </source>
</evidence>
<evidence type="ECO:0000256" key="1">
    <source>
        <dbReference type="ARBA" id="ARBA00004651"/>
    </source>
</evidence>
<sequence length="478" mass="50356">MKRAAARAPELKREYERLLGLVLTLCVLGAIWVYSASSSEQILKNGSNGTTFLVRYVMFAAVGFALLALFSRAGVAIVRRLTMPLLVVSIVLCMAVVLPGIGVQVNGANRWLGAGSFTFQPSELVKFALVAFLALRMATRTTPMRTLGDLRIELVVIVVIVALVALVQRDLGTTIVIVGAAVCVLIMGGMPARFFLPIGVAGGFLLTVMVAMHPYRIARLASFLAPGSDDAGTGYQALQGQLAIGTGGLDGTGLGTSVQKADWLPEAHTDFILAVVGEELGAIGIIMLLVLYGAIAYTGLKIADKTEGRYQKLMAVGITAVIITQAMLNVWVVLGIFPLTGVPLPFISYGGTSLAVLLGAVGLLLNIARGTPVLERGPAPLAAVDADPQPPRPRGRAPRSTPAPRRAPAPRKAPAPRPRRTPNVRPVPSLGLATARAEAERLSRTSRSAGDDAQDVRDRSRRDGGARGARAGGRRRAS</sequence>
<evidence type="ECO:0000256" key="6">
    <source>
        <dbReference type="ARBA" id="ARBA00022679"/>
    </source>
</evidence>
<feature type="transmembrane region" description="Helical" evidence="18">
    <location>
        <begin position="85"/>
        <end position="105"/>
    </location>
</feature>
<evidence type="ECO:0000256" key="10">
    <source>
        <dbReference type="ARBA" id="ARBA00022989"/>
    </source>
</evidence>
<name>A0A6J7KZ78_9ZZZZ</name>
<feature type="transmembrane region" description="Helical" evidence="18">
    <location>
        <begin position="346"/>
        <end position="368"/>
    </location>
</feature>
<dbReference type="GO" id="GO:0008360">
    <property type="term" value="P:regulation of cell shape"/>
    <property type="evidence" value="ECO:0007669"/>
    <property type="project" value="UniProtKB-KW"/>
</dbReference>
<feature type="transmembrane region" description="Helical" evidence="18">
    <location>
        <begin position="18"/>
        <end position="36"/>
    </location>
</feature>
<dbReference type="Pfam" id="PF01098">
    <property type="entry name" value="FTSW_RODA_SPOVE"/>
    <property type="match status" value="1"/>
</dbReference>
<evidence type="ECO:0000256" key="15">
    <source>
        <dbReference type="ARBA" id="ARBA00044770"/>
    </source>
</evidence>
<comment type="subcellular location">
    <subcellularLocation>
        <location evidence="1">Cell membrane</location>
        <topology evidence="1">Multi-pass membrane protein</topology>
    </subcellularLocation>
</comment>
<feature type="transmembrane region" description="Helical" evidence="18">
    <location>
        <begin position="111"/>
        <end position="135"/>
    </location>
</feature>
<evidence type="ECO:0000256" key="17">
    <source>
        <dbReference type="SAM" id="MobiDB-lite"/>
    </source>
</evidence>
<dbReference type="InterPro" id="IPR001182">
    <property type="entry name" value="FtsW/RodA"/>
</dbReference>
<comment type="pathway">
    <text evidence="2">Cell wall biogenesis; peptidoglycan biosynthesis.</text>
</comment>
<feature type="region of interest" description="Disordered" evidence="17">
    <location>
        <begin position="381"/>
        <end position="478"/>
    </location>
</feature>
<feature type="transmembrane region" description="Helical" evidence="18">
    <location>
        <begin position="194"/>
        <end position="215"/>
    </location>
</feature>
<keyword evidence="13" id="KW-0961">Cell wall biogenesis/degradation</keyword>
<dbReference type="GO" id="GO:0008955">
    <property type="term" value="F:peptidoglycan glycosyltransferase activity"/>
    <property type="evidence" value="ECO:0007669"/>
    <property type="project" value="UniProtKB-EC"/>
</dbReference>
<keyword evidence="6" id="KW-0808">Transferase</keyword>
<keyword evidence="10 18" id="KW-1133">Transmembrane helix</keyword>
<evidence type="ECO:0000256" key="13">
    <source>
        <dbReference type="ARBA" id="ARBA00023316"/>
    </source>
</evidence>
<evidence type="ECO:0000256" key="9">
    <source>
        <dbReference type="ARBA" id="ARBA00022984"/>
    </source>
</evidence>
<dbReference type="PANTHER" id="PTHR30474:SF2">
    <property type="entry name" value="PEPTIDOGLYCAN GLYCOSYLTRANSFERASE FTSW-RELATED"/>
    <property type="match status" value="1"/>
</dbReference>
<keyword evidence="3" id="KW-1003">Cell membrane</keyword>
<reference evidence="19" key="1">
    <citation type="submission" date="2020-05" db="EMBL/GenBank/DDBJ databases">
        <authorList>
            <person name="Chiriac C."/>
            <person name="Salcher M."/>
            <person name="Ghai R."/>
            <person name="Kavagutti S V."/>
        </authorList>
    </citation>
    <scope>NUCLEOTIDE SEQUENCE</scope>
</reference>
<keyword evidence="8" id="KW-0133">Cell shape</keyword>
<proteinExistence type="predicted"/>